<dbReference type="SUPFAM" id="SSF109854">
    <property type="entry name" value="DinB/YfiT-like putative metalloenzymes"/>
    <property type="match status" value="1"/>
</dbReference>
<evidence type="ECO:0000259" key="1">
    <source>
        <dbReference type="Pfam" id="PF12867"/>
    </source>
</evidence>
<dbReference type="KEGG" id="cmic:caldi_00810"/>
<gene>
    <name evidence="2" type="ORF">caldi_00810</name>
</gene>
<dbReference type="RefSeq" id="WP_264843112.1">
    <property type="nucleotide sequence ID" value="NZ_AP025628.1"/>
</dbReference>
<dbReference type="Proteomes" id="UP001163687">
    <property type="component" value="Chromosome"/>
</dbReference>
<dbReference type="AlphaFoldDB" id="A0AA35CKH5"/>
<protein>
    <recommendedName>
        <fullName evidence="1">DinB-like domain-containing protein</fullName>
    </recommendedName>
</protein>
<dbReference type="Gene3D" id="1.20.120.450">
    <property type="entry name" value="dinb family like domain"/>
    <property type="match status" value="1"/>
</dbReference>
<reference evidence="2" key="1">
    <citation type="submission" date="2022-03" db="EMBL/GenBank/DDBJ databases">
        <title>Complete genome sequence of Caldinitratiruptor microaerophilus.</title>
        <authorList>
            <person name="Mukaiyama R."/>
            <person name="Nishiyama T."/>
            <person name="Ueda K."/>
        </authorList>
    </citation>
    <scope>NUCLEOTIDE SEQUENCE</scope>
    <source>
        <strain evidence="2">JCM 16183</strain>
    </source>
</reference>
<sequence>MRASDFFPFRHQIREGTRIAIDGLTPEQLEWKPPGGVHSILGWLRHVAQAEDWWVRRVILGEAMTPKRKVEVPDLESVMAYLEETRARTNRLLEEWPAEKLQEIRPIPPDHNGPPIEEAPIHWIIQTVFNHEIHHRAQIRLYRRLMGVPAAPSW</sequence>
<accession>A0AA35CKH5</accession>
<dbReference type="InterPro" id="IPR024775">
    <property type="entry name" value="DinB-like"/>
</dbReference>
<feature type="domain" description="DinB-like" evidence="1">
    <location>
        <begin position="12"/>
        <end position="139"/>
    </location>
</feature>
<proteinExistence type="predicted"/>
<name>A0AA35CKH5_9FIRM</name>
<dbReference type="Pfam" id="PF12867">
    <property type="entry name" value="DinB_2"/>
    <property type="match status" value="1"/>
</dbReference>
<dbReference type="InterPro" id="IPR034660">
    <property type="entry name" value="DinB/YfiT-like"/>
</dbReference>
<keyword evidence="3" id="KW-1185">Reference proteome</keyword>
<dbReference type="EMBL" id="AP025628">
    <property type="protein sequence ID" value="BDG58991.1"/>
    <property type="molecule type" value="Genomic_DNA"/>
</dbReference>
<evidence type="ECO:0000313" key="3">
    <source>
        <dbReference type="Proteomes" id="UP001163687"/>
    </source>
</evidence>
<organism evidence="2 3">
    <name type="scientific">Caldinitratiruptor microaerophilus</name>
    <dbReference type="NCBI Taxonomy" id="671077"/>
    <lineage>
        <taxon>Bacteria</taxon>
        <taxon>Bacillati</taxon>
        <taxon>Bacillota</taxon>
        <taxon>Clostridia</taxon>
        <taxon>Eubacteriales</taxon>
        <taxon>Symbiobacteriaceae</taxon>
        <taxon>Caldinitratiruptor</taxon>
    </lineage>
</organism>
<evidence type="ECO:0000313" key="2">
    <source>
        <dbReference type="EMBL" id="BDG58991.1"/>
    </source>
</evidence>